<evidence type="ECO:0000313" key="9">
    <source>
        <dbReference type="EMBL" id="KAK7039216.1"/>
    </source>
</evidence>
<protein>
    <recommendedName>
        <fullName evidence="7">Dihydroorotate oxidase</fullName>
    </recommendedName>
</protein>
<dbReference type="GO" id="GO:0006207">
    <property type="term" value="P:'de novo' pyrimidine nucleobase biosynthetic process"/>
    <property type="evidence" value="ECO:0007669"/>
    <property type="project" value="InterPro"/>
</dbReference>
<evidence type="ECO:0000256" key="7">
    <source>
        <dbReference type="ARBA" id="ARBA00031623"/>
    </source>
</evidence>
<comment type="cofactor">
    <cofactor evidence="1">
        <name>FMN</name>
        <dbReference type="ChEBI" id="CHEBI:58210"/>
    </cofactor>
</comment>
<evidence type="ECO:0000256" key="4">
    <source>
        <dbReference type="ARBA" id="ARBA00022643"/>
    </source>
</evidence>
<keyword evidence="6 9" id="KW-0560">Oxidoreductase</keyword>
<reference evidence="9 10" key="1">
    <citation type="submission" date="2024-01" db="EMBL/GenBank/DDBJ databases">
        <title>A draft genome for a cacao thread blight-causing isolate of Paramarasmius palmivorus.</title>
        <authorList>
            <person name="Baruah I.K."/>
            <person name="Bukari Y."/>
            <person name="Amoako-Attah I."/>
            <person name="Meinhardt L.W."/>
            <person name="Bailey B.A."/>
            <person name="Cohen S.P."/>
        </authorList>
    </citation>
    <scope>NUCLEOTIDE SEQUENCE [LARGE SCALE GENOMIC DNA]</scope>
    <source>
        <strain evidence="9 10">GH-12</strain>
    </source>
</reference>
<evidence type="ECO:0000256" key="6">
    <source>
        <dbReference type="ARBA" id="ARBA00023002"/>
    </source>
</evidence>
<keyword evidence="4" id="KW-0288">FMN</keyword>
<dbReference type="PIRSF" id="PIRSF000164">
    <property type="entry name" value="DHO_oxidase"/>
    <property type="match status" value="1"/>
</dbReference>
<comment type="caution">
    <text evidence="9">The sequence shown here is derived from an EMBL/GenBank/DDBJ whole genome shotgun (WGS) entry which is preliminary data.</text>
</comment>
<evidence type="ECO:0000313" key="10">
    <source>
        <dbReference type="Proteomes" id="UP001383192"/>
    </source>
</evidence>
<gene>
    <name evidence="9" type="primary">URA1</name>
    <name evidence="9" type="ORF">VNI00_010121</name>
</gene>
<keyword evidence="5" id="KW-0665">Pyrimidine biosynthesis</keyword>
<accession>A0AAW0CL59</accession>
<dbReference type="PANTHER" id="PTHR48109">
    <property type="entry name" value="DIHYDROOROTATE DEHYDROGENASE (QUINONE), MITOCHONDRIAL-RELATED"/>
    <property type="match status" value="1"/>
</dbReference>
<dbReference type="EMBL" id="JAYKXP010000039">
    <property type="protein sequence ID" value="KAK7039216.1"/>
    <property type="molecule type" value="Genomic_DNA"/>
</dbReference>
<dbReference type="GO" id="GO:0005737">
    <property type="term" value="C:cytoplasm"/>
    <property type="evidence" value="ECO:0007669"/>
    <property type="project" value="InterPro"/>
</dbReference>
<dbReference type="Gene3D" id="3.20.20.70">
    <property type="entry name" value="Aldolase class I"/>
    <property type="match status" value="1"/>
</dbReference>
<dbReference type="InterPro" id="IPR005720">
    <property type="entry name" value="Dihydroorotate_DH_cat"/>
</dbReference>
<organism evidence="9 10">
    <name type="scientific">Paramarasmius palmivorus</name>
    <dbReference type="NCBI Taxonomy" id="297713"/>
    <lineage>
        <taxon>Eukaryota</taxon>
        <taxon>Fungi</taxon>
        <taxon>Dikarya</taxon>
        <taxon>Basidiomycota</taxon>
        <taxon>Agaricomycotina</taxon>
        <taxon>Agaricomycetes</taxon>
        <taxon>Agaricomycetidae</taxon>
        <taxon>Agaricales</taxon>
        <taxon>Marasmiineae</taxon>
        <taxon>Marasmiaceae</taxon>
        <taxon>Paramarasmius</taxon>
    </lineage>
</organism>
<dbReference type="InterPro" id="IPR050074">
    <property type="entry name" value="DHO_dehydrogenase"/>
</dbReference>
<dbReference type="InterPro" id="IPR012135">
    <property type="entry name" value="Dihydroorotate_DH_1_2"/>
</dbReference>
<dbReference type="GO" id="GO:0004152">
    <property type="term" value="F:dihydroorotate dehydrogenase activity"/>
    <property type="evidence" value="ECO:0007669"/>
    <property type="project" value="InterPro"/>
</dbReference>
<dbReference type="GO" id="GO:0006222">
    <property type="term" value="P:UMP biosynthetic process"/>
    <property type="evidence" value="ECO:0007669"/>
    <property type="project" value="InterPro"/>
</dbReference>
<dbReference type="InterPro" id="IPR001295">
    <property type="entry name" value="Dihydroorotate_DH_CS"/>
</dbReference>
<dbReference type="InterPro" id="IPR013785">
    <property type="entry name" value="Aldolase_TIM"/>
</dbReference>
<evidence type="ECO:0000256" key="1">
    <source>
        <dbReference type="ARBA" id="ARBA00001917"/>
    </source>
</evidence>
<dbReference type="InterPro" id="IPR023359">
    <property type="entry name" value="Dihydro_DH_chainA_dom2"/>
</dbReference>
<dbReference type="Gene3D" id="2.30.26.10">
    <property type="entry name" value="Dihydroorotate Dehydrogenase A, chain A, domain 2"/>
    <property type="match status" value="1"/>
</dbReference>
<feature type="domain" description="Dihydroorotate dehydrogenase catalytic" evidence="8">
    <location>
        <begin position="27"/>
        <end position="321"/>
    </location>
</feature>
<dbReference type="AlphaFoldDB" id="A0AAW0CL59"/>
<sequence>MVQLNSIVIEPELINTSCAWASDYSQLKDLYECTFTGAVTTRTATPGGFREDERHTVAFSSKTTSSINSYGYSPHPLSSYLEWIKQIFESDHSKKFKPFIISITASNSSDLERMVADIQTFRAAIGDDTSTPSRIAIELNTSCPNIPGSPPSAYSPLSEGGLRELLAVLSDAHANDRTLTIGLKLPPFVYRQQFVDLITLLKQFSYSQPDSRPFPFAFLTCTNTLGNSLFFSESMENASSSEFALPTGTGGLAGEALHPLALGNVYTFSNLLRTEKELKDIAVIGVGGVTDRQGVRRMQKAGATVVGCATMLGIHGVKAFEILTVRSPCESIFT</sequence>
<dbReference type="Proteomes" id="UP001383192">
    <property type="component" value="Unassembled WGS sequence"/>
</dbReference>
<dbReference type="PROSITE" id="PS00912">
    <property type="entry name" value="DHODEHASE_2"/>
    <property type="match status" value="1"/>
</dbReference>
<dbReference type="Pfam" id="PF01180">
    <property type="entry name" value="DHO_dh"/>
    <property type="match status" value="1"/>
</dbReference>
<keyword evidence="10" id="KW-1185">Reference proteome</keyword>
<evidence type="ECO:0000256" key="5">
    <source>
        <dbReference type="ARBA" id="ARBA00022975"/>
    </source>
</evidence>
<proteinExistence type="predicted"/>
<dbReference type="PANTHER" id="PTHR48109:SF1">
    <property type="entry name" value="DIHYDROOROTATE DEHYDROGENASE (FUMARATE)"/>
    <property type="match status" value="1"/>
</dbReference>
<keyword evidence="3" id="KW-0285">Flavoprotein</keyword>
<evidence type="ECO:0000256" key="2">
    <source>
        <dbReference type="ARBA" id="ARBA00004725"/>
    </source>
</evidence>
<name>A0AAW0CL59_9AGAR</name>
<evidence type="ECO:0000259" key="8">
    <source>
        <dbReference type="Pfam" id="PF01180"/>
    </source>
</evidence>
<dbReference type="SUPFAM" id="SSF51395">
    <property type="entry name" value="FMN-linked oxidoreductases"/>
    <property type="match status" value="1"/>
</dbReference>
<comment type="pathway">
    <text evidence="2">Pyrimidine metabolism; UMP biosynthesis via de novo pathway.</text>
</comment>
<evidence type="ECO:0000256" key="3">
    <source>
        <dbReference type="ARBA" id="ARBA00022630"/>
    </source>
</evidence>